<dbReference type="Gene3D" id="1.10.10.10">
    <property type="entry name" value="Winged helix-like DNA-binding domain superfamily/Winged helix DNA-binding domain"/>
    <property type="match status" value="1"/>
</dbReference>
<dbReference type="InterPro" id="IPR000792">
    <property type="entry name" value="Tscrpt_reg_LuxR_C"/>
</dbReference>
<dbReference type="PANTHER" id="PTHR44688">
    <property type="entry name" value="DNA-BINDING TRANSCRIPTIONAL ACTIVATOR DEVR_DOSR"/>
    <property type="match status" value="1"/>
</dbReference>
<reference evidence="5 7" key="1">
    <citation type="submission" date="2017-01" db="EMBL/GenBank/DDBJ databases">
        <title>Complete Genome Sequence of Paenalcaligenes hominis, Isolated from a paraplegic Patient with neurogenic bladder.</title>
        <authorList>
            <person name="Mukhopadhyay R."/>
            <person name="Joaquin J."/>
            <person name="Hogue R."/>
            <person name="Kilaru A."/>
            <person name="Jospin G."/>
            <person name="Mars K."/>
            <person name="Eisen J.A."/>
            <person name="Chaturvedi V."/>
        </authorList>
    </citation>
    <scope>NUCLEOTIDE SEQUENCE [LARGE SCALE GENOMIC DNA]</scope>
    <source>
        <strain evidence="5 7">15S00501</strain>
    </source>
</reference>
<dbReference type="SMART" id="SM00421">
    <property type="entry name" value="HTH_LUXR"/>
    <property type="match status" value="1"/>
</dbReference>
<keyword evidence="8" id="KW-1185">Reference proteome</keyword>
<dbReference type="Pfam" id="PF00196">
    <property type="entry name" value="GerE"/>
    <property type="match status" value="1"/>
</dbReference>
<dbReference type="PROSITE" id="PS50043">
    <property type="entry name" value="HTH_LUXR_2"/>
    <property type="match status" value="1"/>
</dbReference>
<accession>A0A1U9K022</accession>
<dbReference type="Proteomes" id="UP000783934">
    <property type="component" value="Unassembled WGS sequence"/>
</dbReference>
<dbReference type="OrthoDB" id="9154877at2"/>
<evidence type="ECO:0000313" key="6">
    <source>
        <dbReference type="EMBL" id="NJB65592.1"/>
    </source>
</evidence>
<dbReference type="AlphaFoldDB" id="A0A1U9K022"/>
<dbReference type="Proteomes" id="UP000189369">
    <property type="component" value="Chromosome"/>
</dbReference>
<dbReference type="GO" id="GO:0006355">
    <property type="term" value="P:regulation of DNA-templated transcription"/>
    <property type="evidence" value="ECO:0007669"/>
    <property type="project" value="InterPro"/>
</dbReference>
<evidence type="ECO:0000256" key="3">
    <source>
        <dbReference type="ARBA" id="ARBA00023163"/>
    </source>
</evidence>
<evidence type="ECO:0000256" key="2">
    <source>
        <dbReference type="ARBA" id="ARBA00023125"/>
    </source>
</evidence>
<proteinExistence type="predicted"/>
<dbReference type="PRINTS" id="PR00038">
    <property type="entry name" value="HTHLUXR"/>
</dbReference>
<feature type="domain" description="HTH luxR-type" evidence="4">
    <location>
        <begin position="3"/>
        <end position="68"/>
    </location>
</feature>
<dbReference type="STRING" id="643674.PAEH1_07010"/>
<evidence type="ECO:0000313" key="7">
    <source>
        <dbReference type="Proteomes" id="UP000189369"/>
    </source>
</evidence>
<keyword evidence="1" id="KW-0805">Transcription regulation</keyword>
<dbReference type="SUPFAM" id="SSF46894">
    <property type="entry name" value="C-terminal effector domain of the bipartite response regulators"/>
    <property type="match status" value="1"/>
</dbReference>
<evidence type="ECO:0000256" key="1">
    <source>
        <dbReference type="ARBA" id="ARBA00023015"/>
    </source>
</evidence>
<evidence type="ECO:0000313" key="8">
    <source>
        <dbReference type="Proteomes" id="UP000783934"/>
    </source>
</evidence>
<protein>
    <submittedName>
        <fullName evidence="6">DNA-binding CsgD family transcriptional regulator</fullName>
    </submittedName>
</protein>
<dbReference type="CDD" id="cd06170">
    <property type="entry name" value="LuxR_C_like"/>
    <property type="match status" value="1"/>
</dbReference>
<reference evidence="6 8" key="2">
    <citation type="submission" date="2020-03" db="EMBL/GenBank/DDBJ databases">
        <title>Genomic Encyclopedia of Type Strains, Phase IV (KMG-IV): sequencing the most valuable type-strain genomes for metagenomic binning, comparative biology and taxonomic classification.</title>
        <authorList>
            <person name="Goeker M."/>
        </authorList>
    </citation>
    <scope>NUCLEOTIDE SEQUENCE [LARGE SCALE GENOMIC DNA]</scope>
    <source>
        <strain evidence="6 8">DSM 26613</strain>
    </source>
</reference>
<dbReference type="PROSITE" id="PS00622">
    <property type="entry name" value="HTH_LUXR_1"/>
    <property type="match status" value="1"/>
</dbReference>
<dbReference type="InterPro" id="IPR016032">
    <property type="entry name" value="Sig_transdc_resp-reg_C-effctor"/>
</dbReference>
<keyword evidence="2 6" id="KW-0238">DNA-binding</keyword>
<evidence type="ECO:0000259" key="4">
    <source>
        <dbReference type="PROSITE" id="PS50043"/>
    </source>
</evidence>
<keyword evidence="3" id="KW-0804">Transcription</keyword>
<dbReference type="KEGG" id="phn:PAEH1_07010"/>
<dbReference type="EMBL" id="JAATIZ010000003">
    <property type="protein sequence ID" value="NJB65592.1"/>
    <property type="molecule type" value="Genomic_DNA"/>
</dbReference>
<dbReference type="GO" id="GO:0003677">
    <property type="term" value="F:DNA binding"/>
    <property type="evidence" value="ECO:0007669"/>
    <property type="project" value="UniProtKB-KW"/>
</dbReference>
<dbReference type="InterPro" id="IPR036388">
    <property type="entry name" value="WH-like_DNA-bd_sf"/>
</dbReference>
<name>A0A1U9K022_9BURK</name>
<dbReference type="RefSeq" id="WP_149026112.1">
    <property type="nucleotide sequence ID" value="NZ_JBHRVR010000001.1"/>
</dbReference>
<gene>
    <name evidence="6" type="ORF">GGR41_001841</name>
    <name evidence="5" type="ORF">PAEH1_07010</name>
</gene>
<organism evidence="5 7">
    <name type="scientific">Paenalcaligenes hominis</name>
    <dbReference type="NCBI Taxonomy" id="643674"/>
    <lineage>
        <taxon>Bacteria</taxon>
        <taxon>Pseudomonadati</taxon>
        <taxon>Pseudomonadota</taxon>
        <taxon>Betaproteobacteria</taxon>
        <taxon>Burkholderiales</taxon>
        <taxon>Alcaligenaceae</taxon>
        <taxon>Paenalcaligenes</taxon>
    </lineage>
</organism>
<dbReference type="EMBL" id="CP019697">
    <property type="protein sequence ID" value="AQS51368.1"/>
    <property type="molecule type" value="Genomic_DNA"/>
</dbReference>
<evidence type="ECO:0000313" key="5">
    <source>
        <dbReference type="EMBL" id="AQS51368.1"/>
    </source>
</evidence>
<dbReference type="PANTHER" id="PTHR44688:SF16">
    <property type="entry name" value="DNA-BINDING TRANSCRIPTIONAL ACTIVATOR DEVR_DOSR"/>
    <property type="match status" value="1"/>
</dbReference>
<sequence>MFAAVLVSALTPMEKQVSTEIVLGKANKRIAGDLFVSQRTVEAHRANLFQKLRVRNALELVQLLEVSRSRLDQGRQAGPVWFCSSSMPSISCCLLK</sequence>